<keyword evidence="3" id="KW-0966">Cell projection</keyword>
<accession>A0A090T7K2</accession>
<proteinExistence type="predicted"/>
<dbReference type="InterPro" id="IPR032812">
    <property type="entry name" value="SbsA_Ig"/>
</dbReference>
<sequence length="1082" mass="109159">MKHDKNERDDNVIKTSKIAKKVLVPAALMLGGLNGCAVSSHRSSAKRNLTTSKQRPQNIWIQSTEANLDSTTVFNAFGGANSKSSQFNNSSSSEAKHGISPFINDIKQSRRALTKMTRSERVVGDVSLSKLSSEVMPGSMAVVGKTPGVSLALGSCGASYKSSCNTTTAGGGICVWSGSNNASGSQYCNPPSSDTTPAVVNSIAPKNSPSPSAESILYLVIFDESVNGISADDFSLTSTGSAGGSISSVSSSSGSAIDVTVNNISGQGTLRLDLKSSTNITDDSGNGNSNNGYVAAYTSGTTHTVDRVAPDVATIVRKTPADADTNSDTLVWTVSFSKSVLNISTDDFEVSGTTATVTSVSATSGSSVDITASGGDLAGYSGGVALSVAAGNNLQDSSGNSLSSTTPTGAVESYTLDNGAPSFISVSDSSDSNYKAGEIVIITVDLGETGLSVTADLSVLDTDFSATQALTDNNDNTYSFQTPALDAGGKMQEGTFAITVTATDAVGNENTDNSLSLILDKTPPTFSSADSVPTDNAFGIASNSNLVLDFSESVELASGKTFAIYDLTNGAVLETYTASSTTAATGSSSGSATLSGDKLTINPSSNFSLGNRYAITVDSTTLQDPSGNVFAGIADYTTYNFAVQPELKLTVADSNIAENSGSTTYTVSLIDGNGNAYSADESITVEIALSGTAASGSDYSISGLDGSNQITIATGDAANTFTVTGSSDGDDDDAETIILGMNSVVTGAATIGAVASQTVIINQNDQAVIAGLDATPLFSEGGNAVVIDNDVTVSDTELDALNGAQGNYDGASITIARAGGAQSTDVFGGSGSLSALVESGSVTYNGSVVGTVTTNSAGTLTLTFNSNATTALVNSVLQNITYENTSDDPANTVSLSFVFNDGIENSSAIQVTASITAVNDVPTLTATGSSPTFVEGASAAVMFSSAAVSTVEASQTLAGLVITVTNVADAANETLNIDGAPIILTTGQSGSTSSFNYSVSVSGTTATITLTGGTLTETQMQSVIDAISYSNGSDDPTTASNRVVTITSISETGSVNTVANTTISSTISVTGVDDEPIVSANG</sequence>
<reference evidence="3 4" key="1">
    <citation type="submission" date="2014-09" db="EMBL/GenBank/DDBJ databases">
        <title>Vibrio maritimus JCM 19240. (C210) whole genome shotgun sequence.</title>
        <authorList>
            <person name="Sawabe T."/>
            <person name="Meirelles P."/>
            <person name="Nakanishi M."/>
            <person name="Sayaka M."/>
            <person name="Hattori M."/>
            <person name="Ohkuma M."/>
        </authorList>
    </citation>
    <scope>NUCLEOTIDE SEQUENCE [LARGE SCALE GENOMIC DNA]</scope>
    <source>
        <strain evidence="3 4">JCM 19240</strain>
    </source>
</reference>
<feature type="domain" description="SbsA Ig-like" evidence="2">
    <location>
        <begin position="520"/>
        <end position="641"/>
    </location>
</feature>
<dbReference type="AlphaFoldDB" id="A0A090T7K2"/>
<evidence type="ECO:0000313" key="4">
    <source>
        <dbReference type="Proteomes" id="UP000029224"/>
    </source>
</evidence>
<reference evidence="3 4" key="2">
    <citation type="submission" date="2014-09" db="EMBL/GenBank/DDBJ databases">
        <authorList>
            <consortium name="NBRP consortium"/>
            <person name="Sawabe T."/>
            <person name="Meirelles P."/>
            <person name="Nakanishi M."/>
            <person name="Sayaka M."/>
            <person name="Hattori M."/>
            <person name="Ohkuma M."/>
        </authorList>
    </citation>
    <scope>NUCLEOTIDE SEQUENCE [LARGE SCALE GENOMIC DNA]</scope>
    <source>
        <strain evidence="3 4">JCM 19240</strain>
    </source>
</reference>
<evidence type="ECO:0000313" key="3">
    <source>
        <dbReference type="EMBL" id="GAL35945.1"/>
    </source>
</evidence>
<dbReference type="Gene3D" id="2.60.40.2030">
    <property type="match status" value="1"/>
</dbReference>
<evidence type="ECO:0000256" key="1">
    <source>
        <dbReference type="ARBA" id="ARBA00022729"/>
    </source>
</evidence>
<evidence type="ECO:0000259" key="2">
    <source>
        <dbReference type="Pfam" id="PF13205"/>
    </source>
</evidence>
<keyword evidence="4" id="KW-1185">Reference proteome</keyword>
<dbReference type="InterPro" id="IPR038081">
    <property type="entry name" value="CalX-like_sf"/>
</dbReference>
<keyword evidence="3" id="KW-0969">Cilium</keyword>
<dbReference type="EMBL" id="BBMT01000008">
    <property type="protein sequence ID" value="GAL35945.1"/>
    <property type="molecule type" value="Genomic_DNA"/>
</dbReference>
<protein>
    <submittedName>
        <fullName evidence="3">Flagellar hook-length control protein FliK</fullName>
    </submittedName>
</protein>
<keyword evidence="3" id="KW-0282">Flagellum</keyword>
<dbReference type="Proteomes" id="UP000029224">
    <property type="component" value="Unassembled WGS sequence"/>
</dbReference>
<dbReference type="SUPFAM" id="SSF141072">
    <property type="entry name" value="CalX-like"/>
    <property type="match status" value="1"/>
</dbReference>
<name>A0A090T7K2_9VIBR</name>
<organism evidence="3 4">
    <name type="scientific">Vibrio maritimus</name>
    <dbReference type="NCBI Taxonomy" id="990268"/>
    <lineage>
        <taxon>Bacteria</taxon>
        <taxon>Pseudomonadati</taxon>
        <taxon>Pseudomonadota</taxon>
        <taxon>Gammaproteobacteria</taxon>
        <taxon>Vibrionales</taxon>
        <taxon>Vibrionaceae</taxon>
        <taxon>Vibrio</taxon>
    </lineage>
</organism>
<dbReference type="Pfam" id="PF13205">
    <property type="entry name" value="Big_5"/>
    <property type="match status" value="1"/>
</dbReference>
<keyword evidence="1" id="KW-0732">Signal</keyword>
<comment type="caution">
    <text evidence="3">The sequence shown here is derived from an EMBL/GenBank/DDBJ whole genome shotgun (WGS) entry which is preliminary data.</text>
</comment>
<gene>
    <name evidence="3" type="ORF">JCM19240_4880</name>
</gene>